<evidence type="ECO:0000259" key="2">
    <source>
        <dbReference type="Pfam" id="PF03544"/>
    </source>
</evidence>
<proteinExistence type="predicted"/>
<feature type="region of interest" description="Disordered" evidence="1">
    <location>
        <begin position="144"/>
        <end position="178"/>
    </location>
</feature>
<feature type="compositionally biased region" description="Pro residues" evidence="1">
    <location>
        <begin position="157"/>
        <end position="166"/>
    </location>
</feature>
<dbReference type="RefSeq" id="WP_271915839.1">
    <property type="nucleotide sequence ID" value="NZ_JAQNDO010000001.1"/>
</dbReference>
<dbReference type="PRINTS" id="PR01217">
    <property type="entry name" value="PRICHEXTENSN"/>
</dbReference>
<feature type="domain" description="TonB C-terminal" evidence="2">
    <location>
        <begin position="184"/>
        <end position="258"/>
    </location>
</feature>
<sequence length="260" mass="27667">MDEGSLRVGWLLVATAAHGALFGAGYLHDGSHARVRELREAIQAELDPFEVPVEPPPPPPEKPAPEPPEEPPPTPIAMQAPRPPQKDSADNPPKEAPEEPEPLPMAAPPVLVQQGLPDLSAVTFVTGIGEGTGLVSMLGAGLRPARRTQRGGGAPSLPRPLPPPSPDRSRPASLHGDRAWDCDFPSEAEAAGIRNVVVVLRILVRADGRAQNVEVVSDPGYGFGAQARFCAAQHHYRPALDRDGQPIQASLGPIRIRFVR</sequence>
<evidence type="ECO:0000313" key="4">
    <source>
        <dbReference type="Proteomes" id="UP001221411"/>
    </source>
</evidence>
<protein>
    <submittedName>
        <fullName evidence="3">Energy transducer TonB</fullName>
    </submittedName>
</protein>
<feature type="compositionally biased region" description="Basic and acidic residues" evidence="1">
    <location>
        <begin position="84"/>
        <end position="97"/>
    </location>
</feature>
<reference evidence="3 4" key="1">
    <citation type="submission" date="2022-11" db="EMBL/GenBank/DDBJ databases">
        <title>Minimal conservation of predation-associated metabolite biosynthetic gene clusters underscores biosynthetic potential of Myxococcota including descriptions for ten novel species: Archangium lansinium sp. nov., Myxococcus landrumus sp. nov., Nannocystis bai.</title>
        <authorList>
            <person name="Ahearne A."/>
            <person name="Stevens C."/>
            <person name="Dowd S."/>
        </authorList>
    </citation>
    <scope>NUCLEOTIDE SEQUENCE [LARGE SCALE GENOMIC DNA]</scope>
    <source>
        <strain evidence="3 4">RJM3</strain>
    </source>
</reference>
<feature type="compositionally biased region" description="Pro residues" evidence="1">
    <location>
        <begin position="53"/>
        <end position="75"/>
    </location>
</feature>
<dbReference type="Proteomes" id="UP001221411">
    <property type="component" value="Unassembled WGS sequence"/>
</dbReference>
<dbReference type="InterPro" id="IPR037682">
    <property type="entry name" value="TonB_C"/>
</dbReference>
<gene>
    <name evidence="3" type="ORF">POL67_04730</name>
</gene>
<dbReference type="Gene3D" id="3.30.1150.10">
    <property type="match status" value="1"/>
</dbReference>
<dbReference type="Pfam" id="PF03544">
    <property type="entry name" value="TonB_C"/>
    <property type="match status" value="1"/>
</dbReference>
<evidence type="ECO:0000256" key="1">
    <source>
        <dbReference type="SAM" id="MobiDB-lite"/>
    </source>
</evidence>
<dbReference type="EMBL" id="JAQNDO010000001">
    <property type="protein sequence ID" value="MDC0740639.1"/>
    <property type="molecule type" value="Genomic_DNA"/>
</dbReference>
<evidence type="ECO:0000313" key="3">
    <source>
        <dbReference type="EMBL" id="MDC0740639.1"/>
    </source>
</evidence>
<name>A0ABT5EH21_9BACT</name>
<dbReference type="SUPFAM" id="SSF74653">
    <property type="entry name" value="TolA/TonB C-terminal domain"/>
    <property type="match status" value="1"/>
</dbReference>
<accession>A0ABT5EH21</accession>
<keyword evidence="4" id="KW-1185">Reference proteome</keyword>
<comment type="caution">
    <text evidence="3">The sequence shown here is derived from an EMBL/GenBank/DDBJ whole genome shotgun (WGS) entry which is preliminary data.</text>
</comment>
<feature type="region of interest" description="Disordered" evidence="1">
    <location>
        <begin position="45"/>
        <end position="108"/>
    </location>
</feature>
<feature type="compositionally biased region" description="Basic and acidic residues" evidence="1">
    <location>
        <begin position="167"/>
        <end position="178"/>
    </location>
</feature>
<organism evidence="3 4">
    <name type="scientific">Polyangium mundeleinium</name>
    <dbReference type="NCBI Taxonomy" id="2995306"/>
    <lineage>
        <taxon>Bacteria</taxon>
        <taxon>Pseudomonadati</taxon>
        <taxon>Myxococcota</taxon>
        <taxon>Polyangia</taxon>
        <taxon>Polyangiales</taxon>
        <taxon>Polyangiaceae</taxon>
        <taxon>Polyangium</taxon>
    </lineage>
</organism>